<dbReference type="PANTHER" id="PTHR47755">
    <property type="entry name" value="CELL DIVISION PROTEIN FTSX"/>
    <property type="match status" value="1"/>
</dbReference>
<accession>A0ABS0H140</accession>
<dbReference type="PROSITE" id="PS51257">
    <property type="entry name" value="PROKAR_LIPOPROTEIN"/>
    <property type="match status" value="1"/>
</dbReference>
<feature type="chain" id="PRO_5046109085" description="FtsX extracellular domain-containing protein" evidence="2">
    <location>
        <begin position="24"/>
        <end position="270"/>
    </location>
</feature>
<dbReference type="InterPro" id="IPR040690">
    <property type="entry name" value="FtsX_ECD"/>
</dbReference>
<evidence type="ECO:0000256" key="2">
    <source>
        <dbReference type="SAM" id="SignalP"/>
    </source>
</evidence>
<name>A0ABS0H140_9ACTN</name>
<gene>
    <name evidence="4" type="ORF">I0C86_24980</name>
</gene>
<feature type="domain" description="FtsX extracellular" evidence="3">
    <location>
        <begin position="32"/>
        <end position="128"/>
    </location>
</feature>
<dbReference type="RefSeq" id="WP_196203713.1">
    <property type="nucleotide sequence ID" value="NZ_JADPUN010000222.1"/>
</dbReference>
<dbReference type="Gene3D" id="3.30.70.3040">
    <property type="match status" value="2"/>
</dbReference>
<feature type="domain" description="FtsX extracellular" evidence="3">
    <location>
        <begin position="169"/>
        <end position="248"/>
    </location>
</feature>
<keyword evidence="2" id="KW-0732">Signal</keyword>
<evidence type="ECO:0000313" key="4">
    <source>
        <dbReference type="EMBL" id="MBF9132178.1"/>
    </source>
</evidence>
<dbReference type="PANTHER" id="PTHR47755:SF1">
    <property type="entry name" value="CELL DIVISION PROTEIN FTSX"/>
    <property type="match status" value="1"/>
</dbReference>
<protein>
    <recommendedName>
        <fullName evidence="3">FtsX extracellular domain-containing protein</fullName>
    </recommendedName>
</protein>
<keyword evidence="5" id="KW-1185">Reference proteome</keyword>
<comment type="caution">
    <text evidence="4">The sequence shown here is derived from an EMBL/GenBank/DDBJ whole genome shotgun (WGS) entry which is preliminary data.</text>
</comment>
<organism evidence="4 5">
    <name type="scientific">Plantactinospora alkalitolerans</name>
    <dbReference type="NCBI Taxonomy" id="2789879"/>
    <lineage>
        <taxon>Bacteria</taxon>
        <taxon>Bacillati</taxon>
        <taxon>Actinomycetota</taxon>
        <taxon>Actinomycetes</taxon>
        <taxon>Micromonosporales</taxon>
        <taxon>Micromonosporaceae</taxon>
        <taxon>Plantactinospora</taxon>
    </lineage>
</organism>
<evidence type="ECO:0000256" key="1">
    <source>
        <dbReference type="SAM" id="MobiDB-lite"/>
    </source>
</evidence>
<reference evidence="4 5" key="1">
    <citation type="submission" date="2020-11" db="EMBL/GenBank/DDBJ databases">
        <title>A novel isolate from a Black sea contaminated sediment with potential to produce alkanes: Plantactinospora alkalitolerans sp. nov.</title>
        <authorList>
            <person name="Carro L."/>
            <person name="Veyisoglu A."/>
            <person name="Guven K."/>
            <person name="Schumann P."/>
            <person name="Klenk H.-P."/>
            <person name="Sahin N."/>
        </authorList>
    </citation>
    <scope>NUCLEOTIDE SEQUENCE [LARGE SCALE GENOMIC DNA]</scope>
    <source>
        <strain evidence="4 5">S1510</strain>
    </source>
</reference>
<sequence length="270" mass="29665">MRRSASFLALVALLVAGLSGCTSDPTDEINPTVAVFLTSDVTEQQKQAIEARLRAVPDAAEVTFVSSEQAYQEVKERLKGDPELLDSIDAEHMPQSFRLTLRDRDAFDRAAAGPLRTELGALPGVHEVIFPSTNPTPPPSPSPTPSPTPNRCDTVELSKASEKTDWLDVWVYLTYEITESEKQAVEAKLRTIPGIAQLRLKTSEEAARGFKDLTKDIPAMSESNRPERFTESYEVKLADQAAVAWVADSEIDVELCQLSGVTRVVVPRKN</sequence>
<feature type="region of interest" description="Disordered" evidence="1">
    <location>
        <begin position="127"/>
        <end position="153"/>
    </location>
</feature>
<dbReference type="Proteomes" id="UP000638560">
    <property type="component" value="Unassembled WGS sequence"/>
</dbReference>
<proteinExistence type="predicted"/>
<dbReference type="InterPro" id="IPR004513">
    <property type="entry name" value="FtsX"/>
</dbReference>
<evidence type="ECO:0000313" key="5">
    <source>
        <dbReference type="Proteomes" id="UP000638560"/>
    </source>
</evidence>
<dbReference type="EMBL" id="JADPUN010000222">
    <property type="protein sequence ID" value="MBF9132178.1"/>
    <property type="molecule type" value="Genomic_DNA"/>
</dbReference>
<feature type="signal peptide" evidence="2">
    <location>
        <begin position="1"/>
        <end position="23"/>
    </location>
</feature>
<evidence type="ECO:0000259" key="3">
    <source>
        <dbReference type="Pfam" id="PF18075"/>
    </source>
</evidence>
<dbReference type="Pfam" id="PF18075">
    <property type="entry name" value="FtsX_ECD"/>
    <property type="match status" value="2"/>
</dbReference>
<feature type="compositionally biased region" description="Pro residues" evidence="1">
    <location>
        <begin position="134"/>
        <end position="148"/>
    </location>
</feature>